<dbReference type="InterPro" id="IPR013216">
    <property type="entry name" value="Methyltransf_11"/>
</dbReference>
<gene>
    <name evidence="2" type="ORF">EYC82_01025</name>
</gene>
<dbReference type="GO" id="GO:0032259">
    <property type="term" value="P:methylation"/>
    <property type="evidence" value="ECO:0007669"/>
    <property type="project" value="UniProtKB-KW"/>
</dbReference>
<name>A0ABT3T105_9GAMM</name>
<dbReference type="Pfam" id="PF08241">
    <property type="entry name" value="Methyltransf_11"/>
    <property type="match status" value="1"/>
</dbReference>
<sequence length="235" mass="26587">MSALVNFLKKLYHTLPEPPGSYYAFRNAAVNPYEMLPENPIIFDIGSKDARGDYSFGLPPAGAKVICVDIEAGPGVDLVADAHNMTEVEDNSVDCVVTISTLEHVRYPQKVVAEIHRILKPGGIVYINVPFMFPFHADPDDYYRFSHRGIDILCEAFERLDSGFDRGPASSMHHLSVHFFAILFSFNSKTLYGINVDLFKWLFFWVKYLDKIIGNYKMAYVIHTGSYFVGRKQAS</sequence>
<reference evidence="2" key="1">
    <citation type="submission" date="2019-02" db="EMBL/GenBank/DDBJ databases">
        <authorList>
            <person name="Li S.-H."/>
        </authorList>
    </citation>
    <scope>NUCLEOTIDE SEQUENCE</scope>
    <source>
        <strain evidence="2">IMCC11814</strain>
    </source>
</reference>
<comment type="caution">
    <text evidence="2">The sequence shown here is derived from an EMBL/GenBank/DDBJ whole genome shotgun (WGS) entry which is preliminary data.</text>
</comment>
<dbReference type="CDD" id="cd02440">
    <property type="entry name" value="AdoMet_MTases"/>
    <property type="match status" value="1"/>
</dbReference>
<proteinExistence type="predicted"/>
<keyword evidence="3" id="KW-1185">Reference proteome</keyword>
<dbReference type="RefSeq" id="WP_279247694.1">
    <property type="nucleotide sequence ID" value="NZ_SHNO01000001.1"/>
</dbReference>
<keyword evidence="2" id="KW-0808">Transferase</keyword>
<organism evidence="2 3">
    <name type="scientific">Candidatus Marimicrobium litorale</name>
    <dbReference type="NCBI Taxonomy" id="2518991"/>
    <lineage>
        <taxon>Bacteria</taxon>
        <taxon>Pseudomonadati</taxon>
        <taxon>Pseudomonadota</taxon>
        <taxon>Gammaproteobacteria</taxon>
        <taxon>Cellvibrionales</taxon>
        <taxon>Halieaceae</taxon>
        <taxon>Marimicrobium</taxon>
    </lineage>
</organism>
<evidence type="ECO:0000313" key="3">
    <source>
        <dbReference type="Proteomes" id="UP001143304"/>
    </source>
</evidence>
<dbReference type="GO" id="GO:0008168">
    <property type="term" value="F:methyltransferase activity"/>
    <property type="evidence" value="ECO:0007669"/>
    <property type="project" value="UniProtKB-KW"/>
</dbReference>
<protein>
    <submittedName>
        <fullName evidence="2">Class I SAM-dependent methyltransferase</fullName>
    </submittedName>
</protein>
<dbReference type="SUPFAM" id="SSF53335">
    <property type="entry name" value="S-adenosyl-L-methionine-dependent methyltransferases"/>
    <property type="match status" value="1"/>
</dbReference>
<evidence type="ECO:0000313" key="2">
    <source>
        <dbReference type="EMBL" id="MCX2975936.1"/>
    </source>
</evidence>
<evidence type="ECO:0000259" key="1">
    <source>
        <dbReference type="Pfam" id="PF08241"/>
    </source>
</evidence>
<dbReference type="EMBL" id="SHNO01000001">
    <property type="protein sequence ID" value="MCX2975936.1"/>
    <property type="molecule type" value="Genomic_DNA"/>
</dbReference>
<accession>A0ABT3T105</accession>
<keyword evidence="2" id="KW-0489">Methyltransferase</keyword>
<dbReference type="Gene3D" id="3.40.50.150">
    <property type="entry name" value="Vaccinia Virus protein VP39"/>
    <property type="match status" value="1"/>
</dbReference>
<feature type="domain" description="Methyltransferase type 11" evidence="1">
    <location>
        <begin position="78"/>
        <end position="127"/>
    </location>
</feature>
<dbReference type="Proteomes" id="UP001143304">
    <property type="component" value="Unassembled WGS sequence"/>
</dbReference>
<dbReference type="InterPro" id="IPR029063">
    <property type="entry name" value="SAM-dependent_MTases_sf"/>
</dbReference>